<feature type="compositionally biased region" description="Low complexity" evidence="1">
    <location>
        <begin position="18"/>
        <end position="33"/>
    </location>
</feature>
<protein>
    <submittedName>
        <fullName evidence="2">Uncharacterized protein</fullName>
    </submittedName>
</protein>
<reference evidence="2 3" key="1">
    <citation type="submission" date="2016-07" db="EMBL/GenBank/DDBJ databases">
        <title>Pervasive Adenine N6-methylation of Active Genes in Fungi.</title>
        <authorList>
            <consortium name="DOE Joint Genome Institute"/>
            <person name="Mondo S.J."/>
            <person name="Dannebaum R.O."/>
            <person name="Kuo R.C."/>
            <person name="Labutti K."/>
            <person name="Haridas S."/>
            <person name="Kuo A."/>
            <person name="Salamov A."/>
            <person name="Ahrendt S.R."/>
            <person name="Lipzen A."/>
            <person name="Sullivan W."/>
            <person name="Andreopoulos W.B."/>
            <person name="Clum A."/>
            <person name="Lindquist E."/>
            <person name="Daum C."/>
            <person name="Ramamoorthy G.K."/>
            <person name="Gryganskyi A."/>
            <person name="Culley D."/>
            <person name="Magnuson J.K."/>
            <person name="James T.Y."/>
            <person name="O'Malley M.A."/>
            <person name="Stajich J.E."/>
            <person name="Spatafora J.W."/>
            <person name="Visel A."/>
            <person name="Grigoriev I.V."/>
        </authorList>
    </citation>
    <scope>NUCLEOTIDE SEQUENCE [LARGE SCALE GENOMIC DNA]</scope>
    <source>
        <strain evidence="2 3">JEL800</strain>
    </source>
</reference>
<dbReference type="EMBL" id="MCGO01000041">
    <property type="protein sequence ID" value="ORY39175.1"/>
    <property type="molecule type" value="Genomic_DNA"/>
</dbReference>
<feature type="compositionally biased region" description="Acidic residues" evidence="1">
    <location>
        <begin position="135"/>
        <end position="146"/>
    </location>
</feature>
<organism evidence="2 3">
    <name type="scientific">Rhizoclosmatium globosum</name>
    <dbReference type="NCBI Taxonomy" id="329046"/>
    <lineage>
        <taxon>Eukaryota</taxon>
        <taxon>Fungi</taxon>
        <taxon>Fungi incertae sedis</taxon>
        <taxon>Chytridiomycota</taxon>
        <taxon>Chytridiomycota incertae sedis</taxon>
        <taxon>Chytridiomycetes</taxon>
        <taxon>Chytridiales</taxon>
        <taxon>Chytriomycetaceae</taxon>
        <taxon>Rhizoclosmatium</taxon>
    </lineage>
</organism>
<evidence type="ECO:0000256" key="1">
    <source>
        <dbReference type="SAM" id="MobiDB-lite"/>
    </source>
</evidence>
<accession>A0A1Y2BYN4</accession>
<sequence length="222" mass="24631">MTIPSKPNELPSDEQLDSSTSQNLGSSSSTNPSVLATVQISGSSPTQNTSTNIHPPPSSSRPTLSETSLFLLSTSDSLHPLHHQSHPQHSDSQDTIQITPSSANIPTTPPAYTPSATLPPSYWSGERVGSRGNESDTESDFDDDEVTLGGVETGTHPNRPRREIDLAVYTQTRRTSTPTKPRRSRTQRWCRKHLYGLRRLHWYTLFFVNWDIVSTHIKLPAY</sequence>
<evidence type="ECO:0000313" key="3">
    <source>
        <dbReference type="Proteomes" id="UP000193642"/>
    </source>
</evidence>
<dbReference type="Proteomes" id="UP000193642">
    <property type="component" value="Unassembled WGS sequence"/>
</dbReference>
<proteinExistence type="predicted"/>
<dbReference type="AlphaFoldDB" id="A0A1Y2BYN4"/>
<feature type="region of interest" description="Disordered" evidence="1">
    <location>
        <begin position="78"/>
        <end position="159"/>
    </location>
</feature>
<name>A0A1Y2BYN4_9FUNG</name>
<comment type="caution">
    <text evidence="2">The sequence shown here is derived from an EMBL/GenBank/DDBJ whole genome shotgun (WGS) entry which is preliminary data.</text>
</comment>
<feature type="compositionally biased region" description="Polar residues" evidence="1">
    <location>
        <begin position="95"/>
        <end position="105"/>
    </location>
</feature>
<gene>
    <name evidence="2" type="ORF">BCR33DRAFT_720409</name>
</gene>
<feature type="region of interest" description="Disordered" evidence="1">
    <location>
        <begin position="1"/>
        <end position="66"/>
    </location>
</feature>
<keyword evidence="3" id="KW-1185">Reference proteome</keyword>
<evidence type="ECO:0000313" key="2">
    <source>
        <dbReference type="EMBL" id="ORY39175.1"/>
    </source>
</evidence>
<feature type="compositionally biased region" description="Polar residues" evidence="1">
    <location>
        <begin position="34"/>
        <end position="53"/>
    </location>
</feature>